<feature type="compositionally biased region" description="Basic residues" evidence="4">
    <location>
        <begin position="127"/>
        <end position="149"/>
    </location>
</feature>
<feature type="compositionally biased region" description="Basic and acidic residues" evidence="4">
    <location>
        <begin position="95"/>
        <end position="126"/>
    </location>
</feature>
<evidence type="ECO:0000256" key="4">
    <source>
        <dbReference type="SAM" id="MobiDB-lite"/>
    </source>
</evidence>
<keyword evidence="3" id="KW-0539">Nucleus</keyword>
<gene>
    <name evidence="5" type="ORF">GQ602_004445</name>
</gene>
<evidence type="ECO:0000313" key="5">
    <source>
        <dbReference type="EMBL" id="KAF4587752.1"/>
    </source>
</evidence>
<reference evidence="5 6" key="1">
    <citation type="journal article" date="2020" name="G3 (Bethesda)">
        <title>Genetic Underpinnings of Host Manipulation by Ophiocordyceps as Revealed by Comparative Transcriptomics.</title>
        <authorList>
            <person name="Will I."/>
            <person name="Das B."/>
            <person name="Trinh T."/>
            <person name="Brachmann A."/>
            <person name="Ohm R.A."/>
            <person name="de Bekker C."/>
        </authorList>
    </citation>
    <scope>NUCLEOTIDE SEQUENCE [LARGE SCALE GENOMIC DNA]</scope>
    <source>
        <strain evidence="5 6">EC05</strain>
    </source>
</reference>
<dbReference type="Proteomes" id="UP000562929">
    <property type="component" value="Unassembled WGS sequence"/>
</dbReference>
<feature type="compositionally biased region" description="Basic and acidic residues" evidence="4">
    <location>
        <begin position="60"/>
        <end position="86"/>
    </location>
</feature>
<sequence>MADGDDDAKLRVPKFSSFKHKASGSAGDGPAEGELRVPKFSSFKSTEAISTSELRTGGRGLDETEELQRGKRKYDGVDGEGESRLRRDGHRPEKRRHEEYRQEKHRYEKNRYEKHRHEEHRNEKRRQEKHRHEKHRHEKHHHDKHRRDEHHHDNLRSRSHPDSHHRDTSRREKQHQRSGDSEKRRARTSLAESVPGLFVIDKKGDPLIRKYGLDRYRIPSYSRYGGNRVLGTDGRLVIHRDGPVQKFSLLFPGQRLSDLLGERSSSSRDVGGLRSRDWIQRKAVRLRPRRDRIVDNDEEEGYLRLESPRKRRRHHRHSGSSDGEDATPWRWIETKAKADDEEEEEEEEEEEASSESDVEEGDDPLRWKSSQLHRRVKDHPDDIAGWLELVAHQDIILSGDNKGDNDVSENAARSISEVKVHLLESALSHASRPSDRETVLAALMREGVKIWSRKVADKKWAQVSDDEHGSFELWKAHVDYAMSSITTVQYEAVKTMMMERLHQACSRALPSYSYEAIYVFLRATRFIHDAGYKELAVAAWQGLLELNLFRPEGIDNQTEALAIFRDFWESEVPRLGEEGAQGWRQYVQNGGVGDAPDPVNNVEPVDAPQQDPYDAWGAAEGLCGKRASMPARTMDGGTDEDPFRVVMYSDIEPLMFLLPQSELEEATGELVDAYLLFCGLSPAFRGGVAIEKARHDQFVVRSCGNIQLQPIWEAEGGDDNTWTRKPPLFDGGFCQLNMSASLLFSGSAWFRYLNVAGEDHVVDLSWVQSTLKQLVYSAGLSSLAVYYLGLCFARDAGSIRKHAKPLLKRYPTDVCLYNGYALAEFANGNAELAIKVLASAVESQALAAPSTGYILFKTWSWIELQRGNKELATRRLCAAVDGSLRTDEGVVSPSVLTEARGEFRSRSSWSLDEGYWQAATSHIECLALLAYLTDEGGSEPASKSQGNISAAIEVFASAVDGDGLGPFANELMLQCASRMLYFHSTKGPFRRAFMREQLAGFIDKFPRNTMFISLFAWADTGVGVKDETRRLLADKVLTKTHDAVGSRLFAVSHELTRGNAQRTRAALQQAVSSEACRRSTTLWLRYVRFCRSQASLRAGASEVLYRALGSCPWSKELMMEAFSSGLGGGS</sequence>
<feature type="compositionally biased region" description="Basic residues" evidence="4">
    <location>
        <begin position="309"/>
        <end position="318"/>
    </location>
</feature>
<keyword evidence="6" id="KW-1185">Reference proteome</keyword>
<dbReference type="EMBL" id="JAACLJ010000004">
    <property type="protein sequence ID" value="KAF4587752.1"/>
    <property type="molecule type" value="Genomic_DNA"/>
</dbReference>
<dbReference type="PANTHER" id="PTHR13471">
    <property type="entry name" value="TETRATRICOPEPTIDE-LIKE HELICAL"/>
    <property type="match status" value="1"/>
</dbReference>
<dbReference type="PANTHER" id="PTHR13471:SF0">
    <property type="entry name" value="NUCLEAR EXOSOME REGULATOR NRDE2"/>
    <property type="match status" value="1"/>
</dbReference>
<evidence type="ECO:0000256" key="1">
    <source>
        <dbReference type="ARBA" id="ARBA00004123"/>
    </source>
</evidence>
<dbReference type="GO" id="GO:0031048">
    <property type="term" value="P:regulatory ncRNA-mediated heterochromatin formation"/>
    <property type="evidence" value="ECO:0007669"/>
    <property type="project" value="TreeGrafter"/>
</dbReference>
<protein>
    <submittedName>
        <fullName evidence="5">Protein NRDE2-like protein</fullName>
    </submittedName>
</protein>
<evidence type="ECO:0000256" key="3">
    <source>
        <dbReference type="ARBA" id="ARBA00023242"/>
    </source>
</evidence>
<comment type="caution">
    <text evidence="5">The sequence shown here is derived from an EMBL/GenBank/DDBJ whole genome shotgun (WGS) entry which is preliminary data.</text>
</comment>
<dbReference type="Pfam" id="PF08424">
    <property type="entry name" value="NRDE-2"/>
    <property type="match status" value="1"/>
</dbReference>
<feature type="compositionally biased region" description="Acidic residues" evidence="4">
    <location>
        <begin position="339"/>
        <end position="362"/>
    </location>
</feature>
<dbReference type="OrthoDB" id="297219at2759"/>
<dbReference type="AlphaFoldDB" id="A0A8H4VDM1"/>
<evidence type="ECO:0000313" key="6">
    <source>
        <dbReference type="Proteomes" id="UP000562929"/>
    </source>
</evidence>
<dbReference type="GO" id="GO:0071013">
    <property type="term" value="C:catalytic step 2 spliceosome"/>
    <property type="evidence" value="ECO:0007669"/>
    <property type="project" value="TreeGrafter"/>
</dbReference>
<comment type="subcellular location">
    <subcellularLocation>
        <location evidence="1">Nucleus</location>
    </subcellularLocation>
</comment>
<proteinExistence type="inferred from homology"/>
<feature type="region of interest" description="Disordered" evidence="4">
    <location>
        <begin position="308"/>
        <end position="373"/>
    </location>
</feature>
<dbReference type="GO" id="GO:1902369">
    <property type="term" value="P:negative regulation of RNA catabolic process"/>
    <property type="evidence" value="ECO:0007669"/>
    <property type="project" value="TreeGrafter"/>
</dbReference>
<feature type="region of interest" description="Disordered" evidence="4">
    <location>
        <begin position="1"/>
        <end position="193"/>
    </location>
</feature>
<name>A0A8H4VDM1_9HYPO</name>
<feature type="compositionally biased region" description="Polar residues" evidence="4">
    <location>
        <begin position="42"/>
        <end position="54"/>
    </location>
</feature>
<accession>A0A8H4VDM1</accession>
<organism evidence="5 6">
    <name type="scientific">Ophiocordyceps camponoti-floridani</name>
    <dbReference type="NCBI Taxonomy" id="2030778"/>
    <lineage>
        <taxon>Eukaryota</taxon>
        <taxon>Fungi</taxon>
        <taxon>Dikarya</taxon>
        <taxon>Ascomycota</taxon>
        <taxon>Pezizomycotina</taxon>
        <taxon>Sordariomycetes</taxon>
        <taxon>Hypocreomycetidae</taxon>
        <taxon>Hypocreales</taxon>
        <taxon>Ophiocordycipitaceae</taxon>
        <taxon>Ophiocordyceps</taxon>
    </lineage>
</organism>
<evidence type="ECO:0000256" key="2">
    <source>
        <dbReference type="ARBA" id="ARBA00009265"/>
    </source>
</evidence>
<comment type="similarity">
    <text evidence="2">Belongs to the NRDE2 family.</text>
</comment>
<feature type="compositionally biased region" description="Basic and acidic residues" evidence="4">
    <location>
        <begin position="150"/>
        <end position="183"/>
    </location>
</feature>
<dbReference type="InterPro" id="IPR013633">
    <property type="entry name" value="NRDE-2"/>
</dbReference>